<keyword evidence="5" id="KW-0539">Nucleus</keyword>
<dbReference type="AlphaFoldDB" id="H2XPL7"/>
<keyword evidence="6" id="KW-0175">Coiled coil</keyword>
<evidence type="ECO:0000256" key="6">
    <source>
        <dbReference type="SAM" id="Coils"/>
    </source>
</evidence>
<dbReference type="GeneTree" id="ENSGT00910000144281"/>
<evidence type="ECO:0000256" key="2">
    <source>
        <dbReference type="ARBA" id="ARBA00022491"/>
    </source>
</evidence>
<dbReference type="PANTHER" id="PTHR21964">
    <property type="entry name" value="BREAST CANCER METASTASIS-SUPPRESSOR 1"/>
    <property type="match status" value="1"/>
</dbReference>
<gene>
    <name evidence="8" type="primary">LOC100176706</name>
</gene>
<proteinExistence type="predicted"/>
<evidence type="ECO:0000313" key="9">
    <source>
        <dbReference type="Proteomes" id="UP000008144"/>
    </source>
</evidence>
<reference evidence="8" key="2">
    <citation type="submission" date="2025-08" db="UniProtKB">
        <authorList>
            <consortium name="Ensembl"/>
        </authorList>
    </citation>
    <scope>IDENTIFICATION</scope>
</reference>
<keyword evidence="2" id="KW-0678">Repressor</keyword>
<feature type="region of interest" description="Disordered" evidence="7">
    <location>
        <begin position="84"/>
        <end position="105"/>
    </location>
</feature>
<reference evidence="8" key="3">
    <citation type="submission" date="2025-09" db="UniProtKB">
        <authorList>
            <consortium name="Ensembl"/>
        </authorList>
    </citation>
    <scope>IDENTIFICATION</scope>
</reference>
<accession>H2XPL7</accession>
<dbReference type="InParanoid" id="H2XPL7"/>
<dbReference type="GO" id="GO:0042826">
    <property type="term" value="F:histone deacetylase binding"/>
    <property type="evidence" value="ECO:0000318"/>
    <property type="project" value="GO_Central"/>
</dbReference>
<evidence type="ECO:0000256" key="3">
    <source>
        <dbReference type="ARBA" id="ARBA00023015"/>
    </source>
</evidence>
<dbReference type="OMA" id="TERHSME"/>
<dbReference type="GO" id="GO:0070822">
    <property type="term" value="C:Sin3-type complex"/>
    <property type="evidence" value="ECO:0000318"/>
    <property type="project" value="GO_Central"/>
</dbReference>
<dbReference type="FunCoup" id="H2XPL7">
    <property type="interactions" value="356"/>
</dbReference>
<evidence type="ECO:0000256" key="4">
    <source>
        <dbReference type="ARBA" id="ARBA00023163"/>
    </source>
</evidence>
<reference evidence="9" key="1">
    <citation type="journal article" date="2002" name="Science">
        <title>The draft genome of Ciona intestinalis: insights into chordate and vertebrate origins.</title>
        <authorList>
            <person name="Dehal P."/>
            <person name="Satou Y."/>
            <person name="Campbell R.K."/>
            <person name="Chapman J."/>
            <person name="Degnan B."/>
            <person name="De Tomaso A."/>
            <person name="Davidson B."/>
            <person name="Di Gregorio A."/>
            <person name="Gelpke M."/>
            <person name="Goodstein D.M."/>
            <person name="Harafuji N."/>
            <person name="Hastings K.E."/>
            <person name="Ho I."/>
            <person name="Hotta K."/>
            <person name="Huang W."/>
            <person name="Kawashima T."/>
            <person name="Lemaire P."/>
            <person name="Martinez D."/>
            <person name="Meinertzhagen I.A."/>
            <person name="Necula S."/>
            <person name="Nonaka M."/>
            <person name="Putnam N."/>
            <person name="Rash S."/>
            <person name="Saiga H."/>
            <person name="Satake M."/>
            <person name="Terry A."/>
            <person name="Yamada L."/>
            <person name="Wang H.G."/>
            <person name="Awazu S."/>
            <person name="Azumi K."/>
            <person name="Boore J."/>
            <person name="Branno M."/>
            <person name="Chin-Bow S."/>
            <person name="DeSantis R."/>
            <person name="Doyle S."/>
            <person name="Francino P."/>
            <person name="Keys D.N."/>
            <person name="Haga S."/>
            <person name="Hayashi H."/>
            <person name="Hino K."/>
            <person name="Imai K.S."/>
            <person name="Inaba K."/>
            <person name="Kano S."/>
            <person name="Kobayashi K."/>
            <person name="Kobayashi M."/>
            <person name="Lee B.I."/>
            <person name="Makabe K.W."/>
            <person name="Manohar C."/>
            <person name="Matassi G."/>
            <person name="Medina M."/>
            <person name="Mochizuki Y."/>
            <person name="Mount S."/>
            <person name="Morishita T."/>
            <person name="Miura S."/>
            <person name="Nakayama A."/>
            <person name="Nishizaka S."/>
            <person name="Nomoto H."/>
            <person name="Ohta F."/>
            <person name="Oishi K."/>
            <person name="Rigoutsos I."/>
            <person name="Sano M."/>
            <person name="Sasaki A."/>
            <person name="Sasakura Y."/>
            <person name="Shoguchi E."/>
            <person name="Shin-i T."/>
            <person name="Spagnuolo A."/>
            <person name="Stainier D."/>
            <person name="Suzuki M.M."/>
            <person name="Tassy O."/>
            <person name="Takatori N."/>
            <person name="Tokuoka M."/>
            <person name="Yagi K."/>
            <person name="Yoshizaki F."/>
            <person name="Wada S."/>
            <person name="Zhang C."/>
            <person name="Hyatt P.D."/>
            <person name="Larimer F."/>
            <person name="Detter C."/>
            <person name="Doggett N."/>
            <person name="Glavina T."/>
            <person name="Hawkins T."/>
            <person name="Richardson P."/>
            <person name="Lucas S."/>
            <person name="Kohara Y."/>
            <person name="Levine M."/>
            <person name="Satoh N."/>
            <person name="Rokhsar D.S."/>
        </authorList>
    </citation>
    <scope>NUCLEOTIDE SEQUENCE [LARGE SCALE GENOMIC DNA]</scope>
</reference>
<dbReference type="Pfam" id="PF08598">
    <property type="entry name" value="Sds3"/>
    <property type="match status" value="1"/>
</dbReference>
<dbReference type="STRING" id="7719.ENSCINP00000031601"/>
<keyword evidence="9" id="KW-1185">Reference proteome</keyword>
<name>H2XPL7_CIOIN</name>
<feature type="coiled-coil region" evidence="6">
    <location>
        <begin position="35"/>
        <end position="70"/>
    </location>
</feature>
<evidence type="ECO:0000256" key="1">
    <source>
        <dbReference type="ARBA" id="ARBA00004123"/>
    </source>
</evidence>
<keyword evidence="3" id="KW-0805">Transcription regulation</keyword>
<dbReference type="GO" id="GO:0000122">
    <property type="term" value="P:negative regulation of transcription by RNA polymerase II"/>
    <property type="evidence" value="ECO:0000318"/>
    <property type="project" value="GO_Central"/>
</dbReference>
<comment type="subcellular location">
    <subcellularLocation>
        <location evidence="1">Nucleus</location>
    </subcellularLocation>
</comment>
<sequence length="224" mass="26162">MLVVGMCVSHHNVRNTPSTHPQVEQEHRYEQELAIEEFEAKKTELKGNLISELQEKKKQIETERHSMELTGGFTSSTETKAFTRQLRRRANEPAPTQNEKRRKASPTQINFTLAEDEILQDLKILNKEKPPKDLDRDYVPDQQTINHQDCRLENGKLYFEKRWFHAGQPVFLDYYKDGTRIAAEIVAISDREIWIRKVSDGSKLRIFASQLNRGKCGIKRRTLQ</sequence>
<protein>
    <submittedName>
        <fullName evidence="8">Sin3 histone deacetylase corepressor complex component SDS3</fullName>
    </submittedName>
</protein>
<evidence type="ECO:0000256" key="7">
    <source>
        <dbReference type="SAM" id="MobiDB-lite"/>
    </source>
</evidence>
<dbReference type="InterPro" id="IPR013907">
    <property type="entry name" value="Sds3"/>
</dbReference>
<dbReference type="Proteomes" id="UP000008144">
    <property type="component" value="Unassembled WGS sequence"/>
</dbReference>
<evidence type="ECO:0000313" key="8">
    <source>
        <dbReference type="Ensembl" id="ENSCINP00000031601.1"/>
    </source>
</evidence>
<dbReference type="HOGENOM" id="CLU_050862_0_0_1"/>
<dbReference type="Ensembl" id="ENSCINT00000032725.1">
    <property type="protein sequence ID" value="ENSCINP00000031601.1"/>
    <property type="gene ID" value="ENSCING00000021117.1"/>
</dbReference>
<keyword evidence="4" id="KW-0804">Transcription</keyword>
<organism evidence="8 9">
    <name type="scientific">Ciona intestinalis</name>
    <name type="common">Transparent sea squirt</name>
    <name type="synonym">Ascidia intestinalis</name>
    <dbReference type="NCBI Taxonomy" id="7719"/>
    <lineage>
        <taxon>Eukaryota</taxon>
        <taxon>Metazoa</taxon>
        <taxon>Chordata</taxon>
        <taxon>Tunicata</taxon>
        <taxon>Ascidiacea</taxon>
        <taxon>Phlebobranchia</taxon>
        <taxon>Cionidae</taxon>
        <taxon>Ciona</taxon>
    </lineage>
</organism>
<evidence type="ECO:0000256" key="5">
    <source>
        <dbReference type="ARBA" id="ARBA00023242"/>
    </source>
</evidence>